<name>A0A392UTB1_9FABA</name>
<keyword evidence="3" id="KW-1185">Reference proteome</keyword>
<protein>
    <submittedName>
        <fullName evidence="2">Uncharacterized protein</fullName>
    </submittedName>
</protein>
<feature type="region of interest" description="Disordered" evidence="1">
    <location>
        <begin position="1"/>
        <end position="77"/>
    </location>
</feature>
<dbReference type="EMBL" id="LXQA010873585">
    <property type="protein sequence ID" value="MCI75025.1"/>
    <property type="molecule type" value="Genomic_DNA"/>
</dbReference>
<organism evidence="2 3">
    <name type="scientific">Trifolium medium</name>
    <dbReference type="NCBI Taxonomy" id="97028"/>
    <lineage>
        <taxon>Eukaryota</taxon>
        <taxon>Viridiplantae</taxon>
        <taxon>Streptophyta</taxon>
        <taxon>Embryophyta</taxon>
        <taxon>Tracheophyta</taxon>
        <taxon>Spermatophyta</taxon>
        <taxon>Magnoliopsida</taxon>
        <taxon>eudicotyledons</taxon>
        <taxon>Gunneridae</taxon>
        <taxon>Pentapetalae</taxon>
        <taxon>rosids</taxon>
        <taxon>fabids</taxon>
        <taxon>Fabales</taxon>
        <taxon>Fabaceae</taxon>
        <taxon>Papilionoideae</taxon>
        <taxon>50 kb inversion clade</taxon>
        <taxon>NPAAA clade</taxon>
        <taxon>Hologalegina</taxon>
        <taxon>IRL clade</taxon>
        <taxon>Trifolieae</taxon>
        <taxon>Trifolium</taxon>
    </lineage>
</organism>
<evidence type="ECO:0000313" key="3">
    <source>
        <dbReference type="Proteomes" id="UP000265520"/>
    </source>
</evidence>
<evidence type="ECO:0000313" key="2">
    <source>
        <dbReference type="EMBL" id="MCI75025.1"/>
    </source>
</evidence>
<comment type="caution">
    <text evidence="2">The sequence shown here is derived from an EMBL/GenBank/DDBJ whole genome shotgun (WGS) entry which is preliminary data.</text>
</comment>
<sequence length="77" mass="8056">QKYGSGFDKRGQLRGNEAGKASSSEVPKVDPYDRMPGSEGNSSSSSSWRNSSKDGFSVKDVGSERNGVVGARPSSGN</sequence>
<reference evidence="2 3" key="1">
    <citation type="journal article" date="2018" name="Front. Plant Sci.">
        <title>Red Clover (Trifolium pratense) and Zigzag Clover (T. medium) - A Picture of Genomic Similarities and Differences.</title>
        <authorList>
            <person name="Dluhosova J."/>
            <person name="Istvanek J."/>
            <person name="Nedelnik J."/>
            <person name="Repkova J."/>
        </authorList>
    </citation>
    <scope>NUCLEOTIDE SEQUENCE [LARGE SCALE GENOMIC DNA]</scope>
    <source>
        <strain evidence="3">cv. 10/8</strain>
        <tissue evidence="2">Leaf</tissue>
    </source>
</reference>
<dbReference type="Proteomes" id="UP000265520">
    <property type="component" value="Unassembled WGS sequence"/>
</dbReference>
<feature type="non-terminal residue" evidence="2">
    <location>
        <position position="77"/>
    </location>
</feature>
<feature type="non-terminal residue" evidence="2">
    <location>
        <position position="1"/>
    </location>
</feature>
<dbReference type="AlphaFoldDB" id="A0A392UTB1"/>
<accession>A0A392UTB1</accession>
<evidence type="ECO:0000256" key="1">
    <source>
        <dbReference type="SAM" id="MobiDB-lite"/>
    </source>
</evidence>
<proteinExistence type="predicted"/>
<feature type="compositionally biased region" description="Low complexity" evidence="1">
    <location>
        <begin position="37"/>
        <end position="50"/>
    </location>
</feature>